<dbReference type="RefSeq" id="WP_147745134.1">
    <property type="nucleotide sequence ID" value="NZ_VRUR01000003.1"/>
</dbReference>
<dbReference type="InterPro" id="IPR013538">
    <property type="entry name" value="ASHA1/2-like_C"/>
</dbReference>
<accession>A0A5C8UYV2</accession>
<dbReference type="AlphaFoldDB" id="A0A5C8UYV2"/>
<name>A0A5C8UYV2_9FLAO</name>
<reference evidence="3 4" key="1">
    <citation type="submission" date="2019-08" db="EMBL/GenBank/DDBJ databases">
        <title>Professor.</title>
        <authorList>
            <person name="Park J.S."/>
        </authorList>
    </citation>
    <scope>NUCLEOTIDE SEQUENCE [LARGE SCALE GENOMIC DNA]</scope>
    <source>
        <strain evidence="3 4">176CP5-101</strain>
    </source>
</reference>
<proteinExistence type="inferred from homology"/>
<sequence>MNKLTFDCFTKKIFIKAPIEKLYWCWGTSEGITSWFLSTAIYTSATGEERKVDENIQAGDSYLWKWHNWDGKEEGTVLKANGKDFLEVSFADSKVSVTLEDHEKAVLVILKQHEIPVDEESKLNIHHGCSNGWTFWLANLKAYLEHGILLNETEHDLRNIPLSGFEFVNM</sequence>
<evidence type="ECO:0000313" key="4">
    <source>
        <dbReference type="Proteomes" id="UP000321456"/>
    </source>
</evidence>
<organism evidence="3 4">
    <name type="scientific">Flagellimonas hymeniacidonis</name>
    <dbReference type="NCBI Taxonomy" id="2603628"/>
    <lineage>
        <taxon>Bacteria</taxon>
        <taxon>Pseudomonadati</taxon>
        <taxon>Bacteroidota</taxon>
        <taxon>Flavobacteriia</taxon>
        <taxon>Flavobacteriales</taxon>
        <taxon>Flavobacteriaceae</taxon>
        <taxon>Flagellimonas</taxon>
    </lineage>
</organism>
<gene>
    <name evidence="3" type="ORF">FVB32_17340</name>
</gene>
<evidence type="ECO:0000256" key="1">
    <source>
        <dbReference type="ARBA" id="ARBA00006817"/>
    </source>
</evidence>
<dbReference type="Gene3D" id="3.30.530.20">
    <property type="match status" value="1"/>
</dbReference>
<evidence type="ECO:0000313" key="3">
    <source>
        <dbReference type="EMBL" id="TXN34291.1"/>
    </source>
</evidence>
<dbReference type="EMBL" id="VRUR01000003">
    <property type="protein sequence ID" value="TXN34291.1"/>
    <property type="molecule type" value="Genomic_DNA"/>
</dbReference>
<dbReference type="Pfam" id="PF08327">
    <property type="entry name" value="AHSA1"/>
    <property type="match status" value="1"/>
</dbReference>
<evidence type="ECO:0000259" key="2">
    <source>
        <dbReference type="Pfam" id="PF08327"/>
    </source>
</evidence>
<keyword evidence="4" id="KW-1185">Reference proteome</keyword>
<protein>
    <submittedName>
        <fullName evidence="3">SRPBCC domain-containing protein</fullName>
    </submittedName>
</protein>
<dbReference type="Proteomes" id="UP000321456">
    <property type="component" value="Unassembled WGS sequence"/>
</dbReference>
<feature type="domain" description="Activator of Hsp90 ATPase homologue 1/2-like C-terminal" evidence="2">
    <location>
        <begin position="16"/>
        <end position="145"/>
    </location>
</feature>
<comment type="similarity">
    <text evidence="1">Belongs to the AHA1 family.</text>
</comment>
<dbReference type="InterPro" id="IPR023393">
    <property type="entry name" value="START-like_dom_sf"/>
</dbReference>
<comment type="caution">
    <text evidence="3">The sequence shown here is derived from an EMBL/GenBank/DDBJ whole genome shotgun (WGS) entry which is preliminary data.</text>
</comment>
<dbReference type="SUPFAM" id="SSF55961">
    <property type="entry name" value="Bet v1-like"/>
    <property type="match status" value="1"/>
</dbReference>
<dbReference type="CDD" id="cd07814">
    <property type="entry name" value="SRPBCC_CalC_Aha1-like"/>
    <property type="match status" value="1"/>
</dbReference>